<dbReference type="PROSITE" id="PS52016">
    <property type="entry name" value="TONB_DEPENDENT_REC_3"/>
    <property type="match status" value="1"/>
</dbReference>
<proteinExistence type="inferred from homology"/>
<keyword evidence="3 7" id="KW-1134">Transmembrane beta strand</keyword>
<dbReference type="Gene3D" id="2.40.170.20">
    <property type="entry name" value="TonB-dependent receptor, beta-barrel domain"/>
    <property type="match status" value="1"/>
</dbReference>
<keyword evidence="4 7" id="KW-0812">Transmembrane</keyword>
<dbReference type="InterPro" id="IPR036942">
    <property type="entry name" value="Beta-barrel_TonB_sf"/>
</dbReference>
<keyword evidence="6 7" id="KW-0998">Cell outer membrane</keyword>
<dbReference type="EMBL" id="JAGHKO010000005">
    <property type="protein sequence ID" value="MBO9202861.1"/>
    <property type="molecule type" value="Genomic_DNA"/>
</dbReference>
<feature type="domain" description="Secretin/TonB short N-terminal" evidence="8">
    <location>
        <begin position="85"/>
        <end position="136"/>
    </location>
</feature>
<keyword evidence="9" id="KW-0675">Receptor</keyword>
<dbReference type="Pfam" id="PF07715">
    <property type="entry name" value="Plug"/>
    <property type="match status" value="1"/>
</dbReference>
<keyword evidence="2 7" id="KW-0813">Transport</keyword>
<evidence type="ECO:0000259" key="8">
    <source>
        <dbReference type="SMART" id="SM00965"/>
    </source>
</evidence>
<dbReference type="NCBIfam" id="TIGR04056">
    <property type="entry name" value="OMP_RagA_SusC"/>
    <property type="match status" value="1"/>
</dbReference>
<evidence type="ECO:0000256" key="3">
    <source>
        <dbReference type="ARBA" id="ARBA00022452"/>
    </source>
</evidence>
<evidence type="ECO:0000313" key="10">
    <source>
        <dbReference type="Proteomes" id="UP000677244"/>
    </source>
</evidence>
<dbReference type="InterPro" id="IPR023996">
    <property type="entry name" value="TonB-dep_OMP_SusC/RagA"/>
</dbReference>
<dbReference type="Proteomes" id="UP000677244">
    <property type="component" value="Unassembled WGS sequence"/>
</dbReference>
<dbReference type="InterPro" id="IPR012910">
    <property type="entry name" value="Plug_dom"/>
</dbReference>
<gene>
    <name evidence="9" type="ORF">J7I42_21405</name>
</gene>
<evidence type="ECO:0000256" key="1">
    <source>
        <dbReference type="ARBA" id="ARBA00004571"/>
    </source>
</evidence>
<dbReference type="Pfam" id="PF13715">
    <property type="entry name" value="CarbopepD_reg_2"/>
    <property type="match status" value="1"/>
</dbReference>
<dbReference type="InterPro" id="IPR023997">
    <property type="entry name" value="TonB-dep_OMP_SusC/RagA_CS"/>
</dbReference>
<accession>A0ABS3YY59</accession>
<dbReference type="SUPFAM" id="SSF56935">
    <property type="entry name" value="Porins"/>
    <property type="match status" value="1"/>
</dbReference>
<keyword evidence="10" id="KW-1185">Reference proteome</keyword>
<evidence type="ECO:0000256" key="6">
    <source>
        <dbReference type="ARBA" id="ARBA00023237"/>
    </source>
</evidence>
<dbReference type="InterPro" id="IPR037066">
    <property type="entry name" value="Plug_dom_sf"/>
</dbReference>
<dbReference type="InterPro" id="IPR008969">
    <property type="entry name" value="CarboxyPept-like_regulatory"/>
</dbReference>
<dbReference type="RefSeq" id="WP_209140915.1">
    <property type="nucleotide sequence ID" value="NZ_JAGHKO010000005.1"/>
</dbReference>
<dbReference type="Gene3D" id="2.60.40.1120">
    <property type="entry name" value="Carboxypeptidase-like, regulatory domain"/>
    <property type="match status" value="1"/>
</dbReference>
<organism evidence="9 10">
    <name type="scientific">Niastella soli</name>
    <dbReference type="NCBI Taxonomy" id="2821487"/>
    <lineage>
        <taxon>Bacteria</taxon>
        <taxon>Pseudomonadati</taxon>
        <taxon>Bacteroidota</taxon>
        <taxon>Chitinophagia</taxon>
        <taxon>Chitinophagales</taxon>
        <taxon>Chitinophagaceae</taxon>
        <taxon>Niastella</taxon>
    </lineage>
</organism>
<dbReference type="SMART" id="SM00965">
    <property type="entry name" value="STN"/>
    <property type="match status" value="1"/>
</dbReference>
<sequence>MQKKSIGSGISMPWHYLANRLPDCRGGFNGTITKRLLRAMKLTIFFIAIAVFSAHAEGNAQNITLSGKDLPLKQVFTAIEKQTGYVIFNNKRDLDESKTVTISANNLPLKEVLDIILKDQPLEYSIKGKTIVLSRKVPLIILDEPATVRIPITGTVVDAKGNPLTDVSVVIKGKGKVGTTTNASGDFKLEADAGDVLVFSIVGYLQQEVAIGKNTNIQIALKPIDAKLEEVVVIGYGTAKRRDLTGAVVSVKPEEITARPGPNPMESLQGRVAGLDITRPSGQPGAALNIQLRGNRSFNASGTPLFIINGLPGDYSTINPYDIESIEVLKDASSTAVYGSAGSNGVIIITTKSGKSGKLAIDFNAYYGNNGWSVTPKMRTGEDYLQTKRDAYSYVWDAANSQWTTTGATWQSPADDEKIFGTQRYALYQQGQFADWADLFLQKSAHTQNYSLGVSGGNEKTKGYISFNYTNEKGQYVGDDYKLFTTTMRLDHKVRNFISIGANLTASYVDRDKAQDKLENALVTDPLVRPYNDDGTLNTNLGNNVYNLLLNQQPGVYANVDNNLKLYVNPYIEIRPLKGLSFLSRLSSYVTFSNTYKFDGKGSVNYTYGSSAGVPKAEIDQDRTLGYQWENILTYNFKVAHDHAFTVTGITSWYDNQNTKTKMFQSNVVSNNFKWYKFTGDSTSSSTSEYAMSKTLGFIGRINYSYLGKYLFSASIRRDGASVLYKDNLWDNFPAVSAGWRISDESFMDGTKNWLNSLKLRVGWGVTGTAKIEPYSSVANLESINMSLGGVGVPTYRNSQFLTNPLLRWEKSYNTNIGLDAAFLNNRIDMSLDVYNTRTKGVIYGVTAPIIYGQYTASAQYKTNLNVCETQNKGIELALNTRNIVTKDFNWNSAVAFSYNKEEILKLTGGVANNIANGDNNQYSLTIGQPVNSYRNYKLDGVWQLGEEKDAAAFGKRPGDLKVNVPGMTRLAEGVYTKTATDGTINYYYTDLSAAQKFNSALTAAKNTYAVSSTDYQIVGHNSPNWSLGFQNSFSYKNWELSVYSYFRWGQTISYNMLGWYQPNGFATNASPSRTIPKYFNYWTPTNPSNDFPVMNYQETSSSLTGFSGLNFVDGSFFKIKNITLGYNMPRDLVKKLSLEKFRLYGTITNPLVVTKSKLLKQYDPEMNGSLEYPLTKQIVVGLNMTF</sequence>
<dbReference type="Pfam" id="PF07660">
    <property type="entry name" value="STN"/>
    <property type="match status" value="1"/>
</dbReference>
<dbReference type="Gene3D" id="3.55.50.30">
    <property type="match status" value="1"/>
</dbReference>
<evidence type="ECO:0000313" key="9">
    <source>
        <dbReference type="EMBL" id="MBO9202861.1"/>
    </source>
</evidence>
<evidence type="ECO:0000256" key="5">
    <source>
        <dbReference type="ARBA" id="ARBA00023136"/>
    </source>
</evidence>
<protein>
    <submittedName>
        <fullName evidence="9">TonB-dependent receptor</fullName>
    </submittedName>
</protein>
<name>A0ABS3YY59_9BACT</name>
<dbReference type="Gene3D" id="2.170.130.10">
    <property type="entry name" value="TonB-dependent receptor, plug domain"/>
    <property type="match status" value="1"/>
</dbReference>
<comment type="similarity">
    <text evidence="7">Belongs to the TonB-dependent receptor family.</text>
</comment>
<dbReference type="InterPro" id="IPR011662">
    <property type="entry name" value="Secretin/TonB_short_N"/>
</dbReference>
<keyword evidence="5 7" id="KW-0472">Membrane</keyword>
<dbReference type="SUPFAM" id="SSF49464">
    <property type="entry name" value="Carboxypeptidase regulatory domain-like"/>
    <property type="match status" value="1"/>
</dbReference>
<dbReference type="NCBIfam" id="TIGR04057">
    <property type="entry name" value="SusC_RagA_signa"/>
    <property type="match status" value="1"/>
</dbReference>
<evidence type="ECO:0000256" key="7">
    <source>
        <dbReference type="PROSITE-ProRule" id="PRU01360"/>
    </source>
</evidence>
<comment type="subcellular location">
    <subcellularLocation>
        <location evidence="1 7">Cell outer membrane</location>
        <topology evidence="1 7">Multi-pass membrane protein</topology>
    </subcellularLocation>
</comment>
<reference evidence="9 10" key="1">
    <citation type="submission" date="2021-03" db="EMBL/GenBank/DDBJ databases">
        <title>Assistant Professor.</title>
        <authorList>
            <person name="Huq M.A."/>
        </authorList>
    </citation>
    <scope>NUCLEOTIDE SEQUENCE [LARGE SCALE GENOMIC DNA]</scope>
    <source>
        <strain evidence="9 10">MAH-29</strain>
    </source>
</reference>
<evidence type="ECO:0000256" key="4">
    <source>
        <dbReference type="ARBA" id="ARBA00022692"/>
    </source>
</evidence>
<dbReference type="InterPro" id="IPR039426">
    <property type="entry name" value="TonB-dep_rcpt-like"/>
</dbReference>
<evidence type="ECO:0000256" key="2">
    <source>
        <dbReference type="ARBA" id="ARBA00022448"/>
    </source>
</evidence>
<comment type="caution">
    <text evidence="9">The sequence shown here is derived from an EMBL/GenBank/DDBJ whole genome shotgun (WGS) entry which is preliminary data.</text>
</comment>